<dbReference type="PANTHER" id="PTHR30290:SF38">
    <property type="entry name" value="D,D-DIPEPTIDE-BINDING PERIPLASMIC PROTEIN DDPA-RELATED"/>
    <property type="match status" value="1"/>
</dbReference>
<evidence type="ECO:0000313" key="7">
    <source>
        <dbReference type="Proteomes" id="UP000028824"/>
    </source>
</evidence>
<feature type="domain" description="Solute-binding protein family 5" evidence="5">
    <location>
        <begin position="77"/>
        <end position="443"/>
    </location>
</feature>
<dbReference type="InterPro" id="IPR030678">
    <property type="entry name" value="Peptide/Ni-bd"/>
</dbReference>
<dbReference type="GO" id="GO:1904680">
    <property type="term" value="F:peptide transmembrane transporter activity"/>
    <property type="evidence" value="ECO:0007669"/>
    <property type="project" value="TreeGrafter"/>
</dbReference>
<dbReference type="PIRSF" id="PIRSF002741">
    <property type="entry name" value="MppA"/>
    <property type="match status" value="1"/>
</dbReference>
<accession>A0A086XSP7</accession>
<protein>
    <submittedName>
        <fullName evidence="6">Peptide ABC transporter substrate-binding protein</fullName>
    </submittedName>
</protein>
<comment type="caution">
    <text evidence="6">The sequence shown here is derived from an EMBL/GenBank/DDBJ whole genome shotgun (WGS) entry which is preliminary data.</text>
</comment>
<evidence type="ECO:0000256" key="4">
    <source>
        <dbReference type="SAM" id="SignalP"/>
    </source>
</evidence>
<keyword evidence="7" id="KW-1185">Reference proteome</keyword>
<keyword evidence="3 4" id="KW-0732">Signal</keyword>
<comment type="similarity">
    <text evidence="2">Belongs to the bacterial solute-binding protein 5 family.</text>
</comment>
<reference evidence="6 7" key="1">
    <citation type="submission" date="2014-03" db="EMBL/GenBank/DDBJ databases">
        <title>Genome of Paenirhodobacter enshiensis DW2-9.</title>
        <authorList>
            <person name="Wang D."/>
            <person name="Wang G."/>
        </authorList>
    </citation>
    <scope>NUCLEOTIDE SEQUENCE [LARGE SCALE GENOMIC DNA]</scope>
    <source>
        <strain evidence="6 7">DW2-9</strain>
    </source>
</reference>
<name>A0A086XSP7_9RHOB</name>
<dbReference type="EMBL" id="JFZB01000029">
    <property type="protein sequence ID" value="KFI25047.1"/>
    <property type="molecule type" value="Genomic_DNA"/>
</dbReference>
<evidence type="ECO:0000256" key="3">
    <source>
        <dbReference type="ARBA" id="ARBA00022729"/>
    </source>
</evidence>
<feature type="chain" id="PRO_5001817089" evidence="4">
    <location>
        <begin position="27"/>
        <end position="530"/>
    </location>
</feature>
<dbReference type="RefSeq" id="WP_036638920.1">
    <property type="nucleotide sequence ID" value="NZ_JFZB01000029.1"/>
</dbReference>
<dbReference type="Pfam" id="PF00496">
    <property type="entry name" value="SBP_bac_5"/>
    <property type="match status" value="1"/>
</dbReference>
<dbReference type="PANTHER" id="PTHR30290">
    <property type="entry name" value="PERIPLASMIC BINDING COMPONENT OF ABC TRANSPORTER"/>
    <property type="match status" value="1"/>
</dbReference>
<dbReference type="Proteomes" id="UP000028824">
    <property type="component" value="Unassembled WGS sequence"/>
</dbReference>
<evidence type="ECO:0000256" key="2">
    <source>
        <dbReference type="ARBA" id="ARBA00005695"/>
    </source>
</evidence>
<dbReference type="GO" id="GO:0043190">
    <property type="term" value="C:ATP-binding cassette (ABC) transporter complex"/>
    <property type="evidence" value="ECO:0007669"/>
    <property type="project" value="InterPro"/>
</dbReference>
<dbReference type="SUPFAM" id="SSF53850">
    <property type="entry name" value="Periplasmic binding protein-like II"/>
    <property type="match status" value="1"/>
</dbReference>
<gene>
    <name evidence="6" type="ORF">CG50_07070</name>
</gene>
<dbReference type="STRING" id="1105367.CG50_07070"/>
<dbReference type="GO" id="GO:0030288">
    <property type="term" value="C:outer membrane-bounded periplasmic space"/>
    <property type="evidence" value="ECO:0007669"/>
    <property type="project" value="UniProtKB-ARBA"/>
</dbReference>
<proteinExistence type="inferred from homology"/>
<dbReference type="AlphaFoldDB" id="A0A086XSP7"/>
<dbReference type="InterPro" id="IPR039424">
    <property type="entry name" value="SBP_5"/>
</dbReference>
<organism evidence="6 7">
    <name type="scientific">Paenirhodobacter enshiensis</name>
    <dbReference type="NCBI Taxonomy" id="1105367"/>
    <lineage>
        <taxon>Bacteria</taxon>
        <taxon>Pseudomonadati</taxon>
        <taxon>Pseudomonadota</taxon>
        <taxon>Alphaproteobacteria</taxon>
        <taxon>Rhodobacterales</taxon>
        <taxon>Rhodobacter group</taxon>
        <taxon>Paenirhodobacter</taxon>
    </lineage>
</organism>
<evidence type="ECO:0000256" key="1">
    <source>
        <dbReference type="ARBA" id="ARBA00004418"/>
    </source>
</evidence>
<comment type="subcellular location">
    <subcellularLocation>
        <location evidence="1">Periplasm</location>
    </subcellularLocation>
</comment>
<evidence type="ECO:0000313" key="6">
    <source>
        <dbReference type="EMBL" id="KFI25047.1"/>
    </source>
</evidence>
<dbReference type="GO" id="GO:0015833">
    <property type="term" value="P:peptide transport"/>
    <property type="evidence" value="ECO:0007669"/>
    <property type="project" value="TreeGrafter"/>
</dbReference>
<feature type="signal peptide" evidence="4">
    <location>
        <begin position="1"/>
        <end position="26"/>
    </location>
</feature>
<dbReference type="InterPro" id="IPR000914">
    <property type="entry name" value="SBP_5_dom"/>
</dbReference>
<dbReference type="Gene3D" id="3.40.190.10">
    <property type="entry name" value="Periplasmic binding protein-like II"/>
    <property type="match status" value="1"/>
</dbReference>
<dbReference type="eggNOG" id="COG0747">
    <property type="taxonomic scope" value="Bacteria"/>
</dbReference>
<dbReference type="CDD" id="cd00995">
    <property type="entry name" value="PBP2_NikA_DppA_OppA_like"/>
    <property type="match status" value="1"/>
</dbReference>
<dbReference type="Gene3D" id="3.10.105.10">
    <property type="entry name" value="Dipeptide-binding Protein, Domain 3"/>
    <property type="match status" value="1"/>
</dbReference>
<evidence type="ECO:0000259" key="5">
    <source>
        <dbReference type="Pfam" id="PF00496"/>
    </source>
</evidence>
<sequence>MPNRRNTSLLALAVAAVLGLSGPAPAAAQQMGGTLNFGRYADSMLLDPVMNENNVDIWILTNLYSGLLRPTDDGAGVVPALAESRSWAPDHLSVTFTLRPGIKFSDGSPITAGDVKWSLDRARNPDNGVWNFMLGSIASIETEGADKVTLKLKNYDPTLEAALATFNASIMPEAAYEAAPGTTEAEKAQAFSEHPVTSGPFTLASWTHGTDMVLKRNPNYYAKDDKGNPLPYLDEVHFEVIPDDATRILKLTSGEIDGTEMVPYSRVGELKKNPALNMELFPSTKITFLNFNSRPTVGDKPNPLADVRVRQALNYALNKEALIKIVTHGVAQPMQSYMATTTPLAMKNGPLYAYDMAKAKALIKEAGLPAGTELHILSLSGNQDFMQIATAAQQMFAPLGIKLVIEQLDKPTIAARQKAHDFQIVVTTWTNDIADPSQLTSYMAYYPLIQSYRGGWQNKEVDALFEESQKEVDPARRAGEYATIQKIYTEAAPIGFLYESPYPVALSKKVNGFVQIPLGNNIFDRTWIGK</sequence>